<feature type="domain" description="Putative sensor" evidence="14">
    <location>
        <begin position="63"/>
        <end position="231"/>
    </location>
</feature>
<dbReference type="Gene3D" id="3.30.565.10">
    <property type="entry name" value="Histidine kinase-like ATPase, C-terminal domain"/>
    <property type="match status" value="1"/>
</dbReference>
<evidence type="ECO:0000256" key="8">
    <source>
        <dbReference type="ARBA" id="ARBA00023012"/>
    </source>
</evidence>
<dbReference type="Proteomes" id="UP001529338">
    <property type="component" value="Unassembled WGS sequence"/>
</dbReference>
<evidence type="ECO:0000256" key="3">
    <source>
        <dbReference type="ARBA" id="ARBA00022553"/>
    </source>
</evidence>
<feature type="transmembrane region" description="Helical" evidence="11">
    <location>
        <begin position="198"/>
        <end position="219"/>
    </location>
</feature>
<evidence type="ECO:0000256" key="6">
    <source>
        <dbReference type="ARBA" id="ARBA00022777"/>
    </source>
</evidence>
<gene>
    <name evidence="15" type="ORF">QRT04_10295</name>
</gene>
<dbReference type="Pfam" id="PF07730">
    <property type="entry name" value="HisKA_3"/>
    <property type="match status" value="1"/>
</dbReference>
<dbReference type="PANTHER" id="PTHR24421:SF10">
    <property type="entry name" value="NITRATE_NITRITE SENSOR PROTEIN NARQ"/>
    <property type="match status" value="1"/>
</dbReference>
<evidence type="ECO:0000256" key="2">
    <source>
        <dbReference type="ARBA" id="ARBA00012438"/>
    </source>
</evidence>
<keyword evidence="6" id="KW-0418">Kinase</keyword>
<comment type="caution">
    <text evidence="15">The sequence shown here is derived from an EMBL/GenBank/DDBJ whole genome shotgun (WGS) entry which is preliminary data.</text>
</comment>
<dbReference type="EMBL" id="JAUCGQ010000001">
    <property type="protein sequence ID" value="MDM7855319.1"/>
    <property type="molecule type" value="Genomic_DNA"/>
</dbReference>
<dbReference type="EC" id="2.7.13.3" evidence="2"/>
<feature type="domain" description="Signal transduction histidine kinase subgroup 3 dimerisation and phosphoacceptor" evidence="13">
    <location>
        <begin position="274"/>
        <end position="341"/>
    </location>
</feature>
<reference evidence="15 16" key="1">
    <citation type="submission" date="2023-06" db="EMBL/GenBank/DDBJ databases">
        <title>Cellulomonas sp. MW4 Whole genome sequence.</title>
        <authorList>
            <person name="Park S."/>
        </authorList>
    </citation>
    <scope>NUCLEOTIDE SEQUENCE [LARGE SCALE GENOMIC DNA]</scope>
    <source>
        <strain evidence="15 16">MW4</strain>
    </source>
</reference>
<dbReference type="RefSeq" id="WP_289455125.1">
    <property type="nucleotide sequence ID" value="NZ_JAUCGQ010000001.1"/>
</dbReference>
<feature type="transmembrane region" description="Helical" evidence="11">
    <location>
        <begin position="174"/>
        <end position="191"/>
    </location>
</feature>
<dbReference type="InterPro" id="IPR025828">
    <property type="entry name" value="Put_sensor_dom"/>
</dbReference>
<evidence type="ECO:0000259" key="13">
    <source>
        <dbReference type="Pfam" id="PF07730"/>
    </source>
</evidence>
<keyword evidence="11" id="KW-0472">Membrane</keyword>
<dbReference type="Gene3D" id="1.20.5.1930">
    <property type="match status" value="1"/>
</dbReference>
<evidence type="ECO:0000259" key="12">
    <source>
        <dbReference type="Pfam" id="PF02518"/>
    </source>
</evidence>
<proteinExistence type="predicted"/>
<keyword evidence="4" id="KW-0808">Transferase</keyword>
<dbReference type="PANTHER" id="PTHR24421">
    <property type="entry name" value="NITRATE/NITRITE SENSOR PROTEIN NARX-RELATED"/>
    <property type="match status" value="1"/>
</dbReference>
<feature type="transmembrane region" description="Helical" evidence="11">
    <location>
        <begin position="148"/>
        <end position="168"/>
    </location>
</feature>
<name>A0ABT7SGZ8_9CELL</name>
<protein>
    <recommendedName>
        <fullName evidence="2">histidine kinase</fullName>
        <ecNumber evidence="2">2.7.13.3</ecNumber>
    </recommendedName>
</protein>
<feature type="region of interest" description="Disordered" evidence="10">
    <location>
        <begin position="1"/>
        <end position="24"/>
    </location>
</feature>
<keyword evidence="11" id="KW-1133">Transmembrane helix</keyword>
<feature type="domain" description="Histidine kinase/HSP90-like ATPase" evidence="12">
    <location>
        <begin position="380"/>
        <end position="467"/>
    </location>
</feature>
<keyword evidence="5" id="KW-0547">Nucleotide-binding</keyword>
<dbReference type="Pfam" id="PF13796">
    <property type="entry name" value="Sensor"/>
    <property type="match status" value="1"/>
</dbReference>
<feature type="coiled-coil region" evidence="9">
    <location>
        <begin position="235"/>
        <end position="263"/>
    </location>
</feature>
<dbReference type="InterPro" id="IPR011712">
    <property type="entry name" value="Sig_transdc_His_kin_sub3_dim/P"/>
</dbReference>
<organism evidence="15 16">
    <name type="scientific">Cellulomonas alba</name>
    <dbReference type="NCBI Taxonomy" id="3053467"/>
    <lineage>
        <taxon>Bacteria</taxon>
        <taxon>Bacillati</taxon>
        <taxon>Actinomycetota</taxon>
        <taxon>Actinomycetes</taxon>
        <taxon>Micrococcales</taxon>
        <taxon>Cellulomonadaceae</taxon>
        <taxon>Cellulomonas</taxon>
    </lineage>
</organism>
<sequence length="469" mass="49214">MTTPTTAPPGTGADRPQGAPAPAPDVPLADDVATVAPAFADPRALLLAPVTPATWRGYGQAAIGFPWLLTVFVVAVTAFWLGVGLVFLFGVGLLLLIVTLLAARWFARVERARLRAQLGTDIPTPTYRRATGTGAWARMFAPLRDARSWVHLGYAGVAWLVVTLTWSLGIGGTGWALALLAFPAVAGIAGLDHPDVPLWFPVLIGVVSLWLAPVLSQALTLLHVRLARPLLGPSRRDLDEARVRAEQERARAAEDRAAVLTETRTAAVGAADEERRRIERDLHDGAQQRLVALGVELGVARRTAETDPEGAAAALDHAHREVKETLAELRDLVRGIHPAVLTDRGLDAALSALAVRSPVPVTVDAGEGLDRASATAQAAAYFVTAEALTNIAKHAEATRAHVTVQVLDDGADPRLRLVVSDDGRGGAAGAPGSGLDGLRARVAALDGSFDLVSPAGRGTRLTVEVPCAS</sequence>
<evidence type="ECO:0000256" key="11">
    <source>
        <dbReference type="SAM" id="Phobius"/>
    </source>
</evidence>
<evidence type="ECO:0000313" key="15">
    <source>
        <dbReference type="EMBL" id="MDM7855319.1"/>
    </source>
</evidence>
<evidence type="ECO:0000256" key="9">
    <source>
        <dbReference type="SAM" id="Coils"/>
    </source>
</evidence>
<comment type="catalytic activity">
    <reaction evidence="1">
        <text>ATP + protein L-histidine = ADP + protein N-phospho-L-histidine.</text>
        <dbReference type="EC" id="2.7.13.3"/>
    </reaction>
</comment>
<dbReference type="CDD" id="cd16917">
    <property type="entry name" value="HATPase_UhpB-NarQ-NarX-like"/>
    <property type="match status" value="1"/>
</dbReference>
<evidence type="ECO:0000256" key="7">
    <source>
        <dbReference type="ARBA" id="ARBA00022840"/>
    </source>
</evidence>
<dbReference type="Pfam" id="PF02518">
    <property type="entry name" value="HATPase_c"/>
    <property type="match status" value="1"/>
</dbReference>
<keyword evidence="16" id="KW-1185">Reference proteome</keyword>
<keyword evidence="8" id="KW-0902">Two-component regulatory system</keyword>
<keyword evidence="7" id="KW-0067">ATP-binding</keyword>
<keyword evidence="9" id="KW-0175">Coiled coil</keyword>
<evidence type="ECO:0000256" key="4">
    <source>
        <dbReference type="ARBA" id="ARBA00022679"/>
    </source>
</evidence>
<dbReference type="InterPro" id="IPR050482">
    <property type="entry name" value="Sensor_HK_TwoCompSys"/>
</dbReference>
<evidence type="ECO:0000313" key="16">
    <source>
        <dbReference type="Proteomes" id="UP001529338"/>
    </source>
</evidence>
<evidence type="ECO:0000259" key="14">
    <source>
        <dbReference type="Pfam" id="PF13796"/>
    </source>
</evidence>
<feature type="transmembrane region" description="Helical" evidence="11">
    <location>
        <begin position="87"/>
        <end position="107"/>
    </location>
</feature>
<dbReference type="SUPFAM" id="SSF55874">
    <property type="entry name" value="ATPase domain of HSP90 chaperone/DNA topoisomerase II/histidine kinase"/>
    <property type="match status" value="1"/>
</dbReference>
<keyword evidence="3" id="KW-0597">Phosphoprotein</keyword>
<feature type="transmembrane region" description="Helical" evidence="11">
    <location>
        <begin position="61"/>
        <end position="81"/>
    </location>
</feature>
<evidence type="ECO:0000256" key="1">
    <source>
        <dbReference type="ARBA" id="ARBA00000085"/>
    </source>
</evidence>
<dbReference type="InterPro" id="IPR036890">
    <property type="entry name" value="HATPase_C_sf"/>
</dbReference>
<evidence type="ECO:0000256" key="10">
    <source>
        <dbReference type="SAM" id="MobiDB-lite"/>
    </source>
</evidence>
<keyword evidence="11" id="KW-0812">Transmembrane</keyword>
<dbReference type="InterPro" id="IPR003594">
    <property type="entry name" value="HATPase_dom"/>
</dbReference>
<evidence type="ECO:0000256" key="5">
    <source>
        <dbReference type="ARBA" id="ARBA00022741"/>
    </source>
</evidence>
<accession>A0ABT7SGZ8</accession>
<feature type="compositionally biased region" description="Low complexity" evidence="10">
    <location>
        <begin position="1"/>
        <end position="13"/>
    </location>
</feature>